<protein>
    <submittedName>
        <fullName evidence="3">DUF3330 domain-containing protein</fullName>
    </submittedName>
</protein>
<evidence type="ECO:0000313" key="2">
    <source>
        <dbReference type="EMBL" id="QJC81288.1"/>
    </source>
</evidence>
<dbReference type="Pfam" id="PF11809">
    <property type="entry name" value="DUF3330"/>
    <property type="match status" value="1"/>
</dbReference>
<dbReference type="InterPro" id="IPR021767">
    <property type="entry name" value="TnpM"/>
</dbReference>
<name>A0AAE7DH29_9PSED</name>
<dbReference type="KEGG" id="pum:HGP31_25855"/>
<evidence type="ECO:0000313" key="4">
    <source>
        <dbReference type="Proteomes" id="UP000501367"/>
    </source>
</evidence>
<evidence type="ECO:0000256" key="1">
    <source>
        <dbReference type="SAM" id="MobiDB-lite"/>
    </source>
</evidence>
<dbReference type="AlphaFoldDB" id="A0AAE7DH29"/>
<dbReference type="RefSeq" id="WP_168758821.1">
    <property type="nucleotide sequence ID" value="NZ_CP051487.1"/>
</dbReference>
<dbReference type="EMBL" id="CP051487">
    <property type="protein sequence ID" value="QJC81555.1"/>
    <property type="molecule type" value="Genomic_DNA"/>
</dbReference>
<proteinExistence type="predicted"/>
<gene>
    <name evidence="2" type="ORF">HGP31_24375</name>
    <name evidence="3" type="ORF">HGP31_25855</name>
</gene>
<dbReference type="EMBL" id="CP051487">
    <property type="protein sequence ID" value="QJC81288.1"/>
    <property type="molecule type" value="Genomic_DNA"/>
</dbReference>
<feature type="region of interest" description="Disordered" evidence="1">
    <location>
        <begin position="52"/>
        <end position="75"/>
    </location>
</feature>
<sequence length="75" mass="8380">MEEPHHERKPHPTINCCECCKEGSLDTALIPEGTEYVVHFFGLECFQRSKSRVDESAASEPGHPCTPKVSTRHDG</sequence>
<organism evidence="3 4">
    <name type="scientific">Pseudomonas umsongensis</name>
    <dbReference type="NCBI Taxonomy" id="198618"/>
    <lineage>
        <taxon>Bacteria</taxon>
        <taxon>Pseudomonadati</taxon>
        <taxon>Pseudomonadota</taxon>
        <taxon>Gammaproteobacteria</taxon>
        <taxon>Pseudomonadales</taxon>
        <taxon>Pseudomonadaceae</taxon>
        <taxon>Pseudomonas</taxon>
    </lineage>
</organism>
<dbReference type="GeneID" id="72197053"/>
<evidence type="ECO:0000313" key="3">
    <source>
        <dbReference type="EMBL" id="QJC81555.1"/>
    </source>
</evidence>
<reference evidence="3 4" key="1">
    <citation type="submission" date="2020-04" db="EMBL/GenBank/DDBJ databases">
        <authorList>
            <person name="Yao Y."/>
            <person name="He Z."/>
        </authorList>
    </citation>
    <scope>NUCLEOTIDE SEQUENCE [LARGE SCALE GENOMIC DNA]</scope>
    <source>
        <strain evidence="3 4">CY-1</strain>
    </source>
</reference>
<dbReference type="Proteomes" id="UP000501367">
    <property type="component" value="Chromosome"/>
</dbReference>
<dbReference type="KEGG" id="pum:HGP31_24375"/>
<accession>A0AAE7DH29</accession>